<name>A0A1K1KM28_9LACO</name>
<dbReference type="PANTHER" id="PTHR40076">
    <property type="entry name" value="MEMBRANE PROTEIN-RELATED"/>
    <property type="match status" value="1"/>
</dbReference>
<keyword evidence="1" id="KW-0472">Membrane</keyword>
<keyword evidence="1" id="KW-1133">Transmembrane helix</keyword>
<organism evidence="2 3">
    <name type="scientific">Ligilactobacillus acidipiscis</name>
    <dbReference type="NCBI Taxonomy" id="89059"/>
    <lineage>
        <taxon>Bacteria</taxon>
        <taxon>Bacillati</taxon>
        <taxon>Bacillota</taxon>
        <taxon>Bacilli</taxon>
        <taxon>Lactobacillales</taxon>
        <taxon>Lactobacillaceae</taxon>
        <taxon>Ligilactobacillus</taxon>
    </lineage>
</organism>
<dbReference type="GeneID" id="95348570"/>
<dbReference type="Proteomes" id="UP000190935">
    <property type="component" value="Chromosome I"/>
</dbReference>
<dbReference type="InterPro" id="IPR010380">
    <property type="entry name" value="DUF975"/>
</dbReference>
<feature type="transmembrane region" description="Helical" evidence="1">
    <location>
        <begin position="30"/>
        <end position="51"/>
    </location>
</feature>
<keyword evidence="1" id="KW-0812">Transmembrane</keyword>
<gene>
    <name evidence="2" type="ORF">LAC1533_0484</name>
</gene>
<dbReference type="AlphaFoldDB" id="A0A1K1KM28"/>
<dbReference type="EMBL" id="LT630287">
    <property type="protein sequence ID" value="SFV39904.1"/>
    <property type="molecule type" value="Genomic_DNA"/>
</dbReference>
<feature type="transmembrane region" description="Helical" evidence="1">
    <location>
        <begin position="76"/>
        <end position="98"/>
    </location>
</feature>
<evidence type="ECO:0000256" key="1">
    <source>
        <dbReference type="SAM" id="Phobius"/>
    </source>
</evidence>
<evidence type="ECO:0000313" key="3">
    <source>
        <dbReference type="Proteomes" id="UP000190935"/>
    </source>
</evidence>
<sequence length="255" mass="29192">MQTRAELKQEAKNLLKGHWGKAIGLNILQILPLLLGLFVVVGIVAAIFVTISQSPNGSFVNDFARETGSNGDRNDFFSNIFSSLIQTLLTVGVNYTLLDWLRTKKSDFSVVRGIFSVFTKRDFLAVVVLWIVQTLFEFFWYLVFIIPGIVKTYAYSQTYYIYKDIADNGGGDDLNYLDYVTKSRQLMRGHKFEYFVLQLSFLGWDILAILTLGIGEIWLIPYKNTTYMAYYRSLAGDQFRKEPSTETNTDAYFEA</sequence>
<dbReference type="PANTHER" id="PTHR40076:SF1">
    <property type="entry name" value="MEMBRANE PROTEIN"/>
    <property type="match status" value="1"/>
</dbReference>
<evidence type="ECO:0000313" key="2">
    <source>
        <dbReference type="EMBL" id="SFV39904.1"/>
    </source>
</evidence>
<proteinExistence type="predicted"/>
<protein>
    <submittedName>
        <fullName evidence="2">Integral membrane protein</fullName>
    </submittedName>
</protein>
<dbReference type="KEGG" id="laca:LAC1533_0484"/>
<feature type="transmembrane region" description="Helical" evidence="1">
    <location>
        <begin position="194"/>
        <end position="220"/>
    </location>
</feature>
<dbReference type="Pfam" id="PF06161">
    <property type="entry name" value="DUF975"/>
    <property type="match status" value="1"/>
</dbReference>
<reference evidence="3" key="1">
    <citation type="submission" date="2016-11" db="EMBL/GenBank/DDBJ databases">
        <authorList>
            <person name="Papadimitriou K."/>
        </authorList>
    </citation>
    <scope>NUCLEOTIDE SEQUENCE [LARGE SCALE GENOMIC DNA]</scope>
    <source>
        <strain evidence="3">ACA-DC 1533</strain>
    </source>
</reference>
<dbReference type="RefSeq" id="WP_079578699.1">
    <property type="nucleotide sequence ID" value="NZ_LT630287.1"/>
</dbReference>
<accession>A0A1K1KM28</accession>